<feature type="compositionally biased region" description="Acidic residues" evidence="1">
    <location>
        <begin position="79"/>
        <end position="89"/>
    </location>
</feature>
<dbReference type="Proteomes" id="UP001142489">
    <property type="component" value="Unassembled WGS sequence"/>
</dbReference>
<dbReference type="EMBL" id="JAPFRF010000012">
    <property type="protein sequence ID" value="KAJ7313657.1"/>
    <property type="molecule type" value="Genomic_DNA"/>
</dbReference>
<feature type="region of interest" description="Disordered" evidence="1">
    <location>
        <begin position="67"/>
        <end position="101"/>
    </location>
</feature>
<dbReference type="AlphaFoldDB" id="A0A9Q0XG43"/>
<feature type="compositionally biased region" description="Gly residues" evidence="1">
    <location>
        <begin position="90"/>
        <end position="101"/>
    </location>
</feature>
<reference evidence="2" key="1">
    <citation type="journal article" date="2023" name="DNA Res.">
        <title>Chromosome-level genome assembly of Phrynocephalus forsythii using third-generation DNA sequencing and Hi-C analysis.</title>
        <authorList>
            <person name="Qi Y."/>
            <person name="Zhao W."/>
            <person name="Zhao Y."/>
            <person name="Niu C."/>
            <person name="Cao S."/>
            <person name="Zhang Y."/>
        </authorList>
    </citation>
    <scope>NUCLEOTIDE SEQUENCE</scope>
    <source>
        <tissue evidence="2">Muscle</tissue>
    </source>
</reference>
<organism evidence="2 3">
    <name type="scientific">Phrynocephalus forsythii</name>
    <dbReference type="NCBI Taxonomy" id="171643"/>
    <lineage>
        <taxon>Eukaryota</taxon>
        <taxon>Metazoa</taxon>
        <taxon>Chordata</taxon>
        <taxon>Craniata</taxon>
        <taxon>Vertebrata</taxon>
        <taxon>Euteleostomi</taxon>
        <taxon>Lepidosauria</taxon>
        <taxon>Squamata</taxon>
        <taxon>Bifurcata</taxon>
        <taxon>Unidentata</taxon>
        <taxon>Episquamata</taxon>
        <taxon>Toxicofera</taxon>
        <taxon>Iguania</taxon>
        <taxon>Acrodonta</taxon>
        <taxon>Agamidae</taxon>
        <taxon>Agaminae</taxon>
        <taxon>Phrynocephalus</taxon>
    </lineage>
</organism>
<name>A0A9Q0XG43_9SAUR</name>
<proteinExistence type="predicted"/>
<evidence type="ECO:0000256" key="1">
    <source>
        <dbReference type="SAM" id="MobiDB-lite"/>
    </source>
</evidence>
<sequence length="101" mass="11553">MREARLHWFGHVLRANEETLAKKSLNLQCCPKQHWTNTLKNDMKLSWVHLDLANEYAKWRAKTRIVHPTTKWDKHEEGGGGEEEEEDEGGGSGSGGNENIK</sequence>
<evidence type="ECO:0000313" key="3">
    <source>
        <dbReference type="Proteomes" id="UP001142489"/>
    </source>
</evidence>
<dbReference type="OrthoDB" id="5800121at2759"/>
<gene>
    <name evidence="2" type="ORF">JRQ81_005240</name>
</gene>
<accession>A0A9Q0XG43</accession>
<evidence type="ECO:0000313" key="2">
    <source>
        <dbReference type="EMBL" id="KAJ7313657.1"/>
    </source>
</evidence>
<protein>
    <submittedName>
        <fullName evidence="2">Uncharacterized protein</fullName>
    </submittedName>
</protein>
<keyword evidence="3" id="KW-1185">Reference proteome</keyword>
<comment type="caution">
    <text evidence="2">The sequence shown here is derived from an EMBL/GenBank/DDBJ whole genome shotgun (WGS) entry which is preliminary data.</text>
</comment>